<name>B0DVK5_LACBS</name>
<sequence length="69" mass="7969">MHHLPDMRSQLLFFIFTMDQVENLNYGGWELFLTLFGPEELGNVSHALSATRVGRCFPRSLGHKNYKSL</sequence>
<evidence type="ECO:0000313" key="1">
    <source>
        <dbReference type="EMBL" id="EDR01402.1"/>
    </source>
</evidence>
<dbReference type="RefSeq" id="XP_001887947.1">
    <property type="nucleotide sequence ID" value="XM_001887912.1"/>
</dbReference>
<dbReference type="InParanoid" id="B0DVK5"/>
<proteinExistence type="predicted"/>
<dbReference type="EMBL" id="DS547139">
    <property type="protein sequence ID" value="EDR01402.1"/>
    <property type="molecule type" value="Genomic_DNA"/>
</dbReference>
<protein>
    <submittedName>
        <fullName evidence="1">Predicted protein</fullName>
    </submittedName>
</protein>
<keyword evidence="2" id="KW-1185">Reference proteome</keyword>
<dbReference type="AlphaFoldDB" id="B0DVK5"/>
<reference evidence="1 2" key="1">
    <citation type="journal article" date="2008" name="Nature">
        <title>The genome of Laccaria bicolor provides insights into mycorrhizal symbiosis.</title>
        <authorList>
            <person name="Martin F."/>
            <person name="Aerts A."/>
            <person name="Ahren D."/>
            <person name="Brun A."/>
            <person name="Danchin E.G.J."/>
            <person name="Duchaussoy F."/>
            <person name="Gibon J."/>
            <person name="Kohler A."/>
            <person name="Lindquist E."/>
            <person name="Pereda V."/>
            <person name="Salamov A."/>
            <person name="Shapiro H.J."/>
            <person name="Wuyts J."/>
            <person name="Blaudez D."/>
            <person name="Buee M."/>
            <person name="Brokstein P."/>
            <person name="Canbaeck B."/>
            <person name="Cohen D."/>
            <person name="Courty P.E."/>
            <person name="Coutinho P.M."/>
            <person name="Delaruelle C."/>
            <person name="Detter J.C."/>
            <person name="Deveau A."/>
            <person name="DiFazio S."/>
            <person name="Duplessis S."/>
            <person name="Fraissinet-Tachet L."/>
            <person name="Lucic E."/>
            <person name="Frey-Klett P."/>
            <person name="Fourrey C."/>
            <person name="Feussner I."/>
            <person name="Gay G."/>
            <person name="Grimwood J."/>
            <person name="Hoegger P.J."/>
            <person name="Jain P."/>
            <person name="Kilaru S."/>
            <person name="Labbe J."/>
            <person name="Lin Y.C."/>
            <person name="Legue V."/>
            <person name="Le Tacon F."/>
            <person name="Marmeisse R."/>
            <person name="Melayah D."/>
            <person name="Montanini B."/>
            <person name="Muratet M."/>
            <person name="Nehls U."/>
            <person name="Niculita-Hirzel H."/>
            <person name="Oudot-Le Secq M.P."/>
            <person name="Peter M."/>
            <person name="Quesneville H."/>
            <person name="Rajashekar B."/>
            <person name="Reich M."/>
            <person name="Rouhier N."/>
            <person name="Schmutz J."/>
            <person name="Yin T."/>
            <person name="Chalot M."/>
            <person name="Henrissat B."/>
            <person name="Kuees U."/>
            <person name="Lucas S."/>
            <person name="Van de Peer Y."/>
            <person name="Podila G.K."/>
            <person name="Polle A."/>
            <person name="Pukkila P.J."/>
            <person name="Richardson P.M."/>
            <person name="Rouze P."/>
            <person name="Sanders I.R."/>
            <person name="Stajich J.E."/>
            <person name="Tunlid A."/>
            <person name="Tuskan G."/>
            <person name="Grigoriev I.V."/>
        </authorList>
    </citation>
    <scope>NUCLEOTIDE SEQUENCE [LARGE SCALE GENOMIC DNA]</scope>
    <source>
        <strain evidence="2">S238N-H82 / ATCC MYA-4686</strain>
    </source>
</reference>
<evidence type="ECO:0000313" key="2">
    <source>
        <dbReference type="Proteomes" id="UP000001194"/>
    </source>
</evidence>
<dbReference type="KEGG" id="lbc:LACBIDRAFT_311025"/>
<dbReference type="GeneID" id="6083610"/>
<gene>
    <name evidence="1" type="ORF">LACBIDRAFT_311025</name>
</gene>
<organism evidence="2">
    <name type="scientific">Laccaria bicolor (strain S238N-H82 / ATCC MYA-4686)</name>
    <name type="common">Bicoloured deceiver</name>
    <name type="synonym">Laccaria laccata var. bicolor</name>
    <dbReference type="NCBI Taxonomy" id="486041"/>
    <lineage>
        <taxon>Eukaryota</taxon>
        <taxon>Fungi</taxon>
        <taxon>Dikarya</taxon>
        <taxon>Basidiomycota</taxon>
        <taxon>Agaricomycotina</taxon>
        <taxon>Agaricomycetes</taxon>
        <taxon>Agaricomycetidae</taxon>
        <taxon>Agaricales</taxon>
        <taxon>Agaricineae</taxon>
        <taxon>Hydnangiaceae</taxon>
        <taxon>Laccaria</taxon>
    </lineage>
</organism>
<accession>B0DVK5</accession>
<dbReference type="Proteomes" id="UP000001194">
    <property type="component" value="Unassembled WGS sequence"/>
</dbReference>
<dbReference type="HOGENOM" id="CLU_2776356_0_0_1"/>